<evidence type="ECO:0000313" key="3">
    <source>
        <dbReference type="EMBL" id="EJU01465.1"/>
    </source>
</evidence>
<feature type="region of interest" description="Disordered" evidence="2">
    <location>
        <begin position="1"/>
        <end position="49"/>
    </location>
</feature>
<accession>M5FZZ0</accession>
<gene>
    <name evidence="3" type="ORF">DACRYDRAFT_108014</name>
</gene>
<feature type="region of interest" description="Disordered" evidence="2">
    <location>
        <begin position="707"/>
        <end position="727"/>
    </location>
</feature>
<dbReference type="Proteomes" id="UP000030653">
    <property type="component" value="Unassembled WGS sequence"/>
</dbReference>
<keyword evidence="1" id="KW-0175">Coiled coil</keyword>
<feature type="region of interest" description="Disordered" evidence="2">
    <location>
        <begin position="582"/>
        <end position="605"/>
    </location>
</feature>
<evidence type="ECO:0000256" key="2">
    <source>
        <dbReference type="SAM" id="MobiDB-lite"/>
    </source>
</evidence>
<dbReference type="OrthoDB" id="3361001at2759"/>
<dbReference type="EMBL" id="JH795864">
    <property type="protein sequence ID" value="EJU01465.1"/>
    <property type="molecule type" value="Genomic_DNA"/>
</dbReference>
<feature type="compositionally biased region" description="Pro residues" evidence="2">
    <location>
        <begin position="235"/>
        <end position="246"/>
    </location>
</feature>
<feature type="region of interest" description="Disordered" evidence="2">
    <location>
        <begin position="378"/>
        <end position="541"/>
    </location>
</feature>
<dbReference type="RefSeq" id="XP_040628362.1">
    <property type="nucleotide sequence ID" value="XM_040768575.1"/>
</dbReference>
<reference evidence="3 4" key="1">
    <citation type="journal article" date="2012" name="Science">
        <title>The Paleozoic origin of enzymatic lignin decomposition reconstructed from 31 fungal genomes.</title>
        <authorList>
            <person name="Floudas D."/>
            <person name="Binder M."/>
            <person name="Riley R."/>
            <person name="Barry K."/>
            <person name="Blanchette R.A."/>
            <person name="Henrissat B."/>
            <person name="Martinez A.T."/>
            <person name="Otillar R."/>
            <person name="Spatafora J.W."/>
            <person name="Yadav J.S."/>
            <person name="Aerts A."/>
            <person name="Benoit I."/>
            <person name="Boyd A."/>
            <person name="Carlson A."/>
            <person name="Copeland A."/>
            <person name="Coutinho P.M."/>
            <person name="de Vries R.P."/>
            <person name="Ferreira P."/>
            <person name="Findley K."/>
            <person name="Foster B."/>
            <person name="Gaskell J."/>
            <person name="Glotzer D."/>
            <person name="Gorecki P."/>
            <person name="Heitman J."/>
            <person name="Hesse C."/>
            <person name="Hori C."/>
            <person name="Igarashi K."/>
            <person name="Jurgens J.A."/>
            <person name="Kallen N."/>
            <person name="Kersten P."/>
            <person name="Kohler A."/>
            <person name="Kuees U."/>
            <person name="Kumar T.K.A."/>
            <person name="Kuo A."/>
            <person name="LaButti K."/>
            <person name="Larrondo L.F."/>
            <person name="Lindquist E."/>
            <person name="Ling A."/>
            <person name="Lombard V."/>
            <person name="Lucas S."/>
            <person name="Lundell T."/>
            <person name="Martin R."/>
            <person name="McLaughlin D.J."/>
            <person name="Morgenstern I."/>
            <person name="Morin E."/>
            <person name="Murat C."/>
            <person name="Nagy L.G."/>
            <person name="Nolan M."/>
            <person name="Ohm R.A."/>
            <person name="Patyshakuliyeva A."/>
            <person name="Rokas A."/>
            <person name="Ruiz-Duenas F.J."/>
            <person name="Sabat G."/>
            <person name="Salamov A."/>
            <person name="Samejima M."/>
            <person name="Schmutz J."/>
            <person name="Slot J.C."/>
            <person name="St John F."/>
            <person name="Stenlid J."/>
            <person name="Sun H."/>
            <person name="Sun S."/>
            <person name="Syed K."/>
            <person name="Tsang A."/>
            <person name="Wiebenga A."/>
            <person name="Young D."/>
            <person name="Pisabarro A."/>
            <person name="Eastwood D.C."/>
            <person name="Martin F."/>
            <person name="Cullen D."/>
            <person name="Grigoriev I.V."/>
            <person name="Hibbett D.S."/>
        </authorList>
    </citation>
    <scope>NUCLEOTIDE SEQUENCE [LARGE SCALE GENOMIC DNA]</scope>
    <source>
        <strain evidence="3 4">DJM-731 SS1</strain>
    </source>
</reference>
<proteinExistence type="predicted"/>
<dbReference type="GeneID" id="63683637"/>
<feature type="compositionally biased region" description="Polar residues" evidence="2">
    <location>
        <begin position="470"/>
        <end position="481"/>
    </location>
</feature>
<evidence type="ECO:0000313" key="4">
    <source>
        <dbReference type="Proteomes" id="UP000030653"/>
    </source>
</evidence>
<feature type="coiled-coil region" evidence="1">
    <location>
        <begin position="605"/>
        <end position="632"/>
    </location>
</feature>
<dbReference type="HOGENOM" id="CLU_349169_0_0_1"/>
<name>M5FZZ0_DACPD</name>
<feature type="compositionally biased region" description="Low complexity" evidence="2">
    <location>
        <begin position="707"/>
        <end position="721"/>
    </location>
</feature>
<feature type="compositionally biased region" description="Low complexity" evidence="2">
    <location>
        <begin position="395"/>
        <end position="406"/>
    </location>
</feature>
<sequence length="807" mass="85957">MSRNSHEPLAAPSLPSQADIPITYSSLPSPPQTPGGRGTRKGSFSFGSPFALLGGSKHKGEKARKMSIGEAILEGEEDASGARRKRLPSGGIVLIKGPFSQSEYLPFTPPEDVPSLPPLPPNLAQLKAATIHKIPSSSQHRRSLSGFRSAQIGNALNSLLSVDPSPEALLSKSLPEECSLLAAAPLDFAPLTLPPLPNAGRSRSGSLAVPAGSTAHMYAPPRASMGARRPSVGTSPPPRPLPPPPHLGLGSLSRLNKKPRPLSKSNPNTPAHEIPDPFSGVSLIQTLGNVPKPTPKGPAIRAVERADARLSMSSEAPRLSGETVKLSMESPLARLPSIILKEVEPLRISPRTSPQTGLFDLPPRKDLKITELPLKTLAPVLKAEAKPKSNLPDRPSTSPSVSQSPPITEKEKKIRSVLGLTFPHPPTPLLSYATANSGLRKEGANPPACKAKDLNDDSPIIVPDLPKTPPMQQRVNHSPRSSPERTVKPKRSLILSRVDSWKQHKRKRSQSIAGSPTTSWPATGDAPALPPLPVSPNKDKDRYDRQWEAPISPISPTLSPRAYALAHAQAHNEAQAQAMRALGGPSPTPMSSPAAKMTTSSSMRVGELEEENKLLREALKAHREKLHVALRQSTDRAPHSNTHSSGPTQLLQPAHIIEGPPPVPLPPTPASPMNMLAVPASPSRHHEHHYPMVRSTGSSASIASLVTASSTSSFSNSRAETPLTSSRRETGTLFAEIASLQTQLAQAQGEIEVYKLLTTNTSHTRSPGDDLKNAMKKCRSEPMLLGTVGLGIEGFDGESADDAEVRN</sequence>
<dbReference type="AlphaFoldDB" id="M5FZZ0"/>
<evidence type="ECO:0000256" key="1">
    <source>
        <dbReference type="SAM" id="Coils"/>
    </source>
</evidence>
<keyword evidence="4" id="KW-1185">Reference proteome</keyword>
<feature type="compositionally biased region" description="Polar residues" evidence="2">
    <location>
        <begin position="510"/>
        <end position="521"/>
    </location>
</feature>
<organism evidence="3 4">
    <name type="scientific">Dacryopinax primogenitus (strain DJM 731)</name>
    <name type="common">Brown rot fungus</name>
    <dbReference type="NCBI Taxonomy" id="1858805"/>
    <lineage>
        <taxon>Eukaryota</taxon>
        <taxon>Fungi</taxon>
        <taxon>Dikarya</taxon>
        <taxon>Basidiomycota</taxon>
        <taxon>Agaricomycotina</taxon>
        <taxon>Dacrymycetes</taxon>
        <taxon>Dacrymycetales</taxon>
        <taxon>Dacrymycetaceae</taxon>
        <taxon>Dacryopinax</taxon>
    </lineage>
</organism>
<feature type="region of interest" description="Disordered" evidence="2">
    <location>
        <begin position="199"/>
        <end position="279"/>
    </location>
</feature>
<protein>
    <submittedName>
        <fullName evidence="3">Uncharacterized protein</fullName>
    </submittedName>
</protein>